<dbReference type="InterPro" id="IPR050061">
    <property type="entry name" value="MurCDEF_pg_biosynth"/>
</dbReference>
<dbReference type="AlphaFoldDB" id="A0A5B8NPH3"/>
<comment type="function">
    <text evidence="14">Cell wall formation.</text>
</comment>
<gene>
    <name evidence="14" type="primary">murC</name>
    <name evidence="19" type="ORF">FRE64_13820</name>
</gene>
<evidence type="ECO:0000256" key="15">
    <source>
        <dbReference type="SAM" id="Phobius"/>
    </source>
</evidence>
<dbReference type="GO" id="GO:0071555">
    <property type="term" value="P:cell wall organization"/>
    <property type="evidence" value="ECO:0007669"/>
    <property type="project" value="UniProtKB-KW"/>
</dbReference>
<protein>
    <recommendedName>
        <fullName evidence="3 14">UDP-N-acetylmuramate--L-alanine ligase</fullName>
        <ecNumber evidence="3 14">6.3.2.8</ecNumber>
    </recommendedName>
    <alternativeName>
        <fullName evidence="14">UDP-N-acetylmuramoyl-L-alanine synthetase</fullName>
    </alternativeName>
</protein>
<evidence type="ECO:0000256" key="1">
    <source>
        <dbReference type="ARBA" id="ARBA00004496"/>
    </source>
</evidence>
<evidence type="ECO:0000256" key="5">
    <source>
        <dbReference type="ARBA" id="ARBA00022598"/>
    </source>
</evidence>
<keyword evidence="5 14" id="KW-0436">Ligase</keyword>
<feature type="domain" description="Mur ligase central" evidence="18">
    <location>
        <begin position="126"/>
        <end position="300"/>
    </location>
</feature>
<dbReference type="RefSeq" id="WP_146296764.1">
    <property type="nucleotide sequence ID" value="NZ_CP042326.1"/>
</dbReference>
<evidence type="ECO:0000259" key="18">
    <source>
        <dbReference type="Pfam" id="PF08245"/>
    </source>
</evidence>
<comment type="catalytic activity">
    <reaction evidence="13 14">
        <text>UDP-N-acetyl-alpha-D-muramate + L-alanine + ATP = UDP-N-acetyl-alpha-D-muramoyl-L-alanine + ADP + phosphate + H(+)</text>
        <dbReference type="Rhea" id="RHEA:23372"/>
        <dbReference type="ChEBI" id="CHEBI:15378"/>
        <dbReference type="ChEBI" id="CHEBI:30616"/>
        <dbReference type="ChEBI" id="CHEBI:43474"/>
        <dbReference type="ChEBI" id="CHEBI:57972"/>
        <dbReference type="ChEBI" id="CHEBI:70757"/>
        <dbReference type="ChEBI" id="CHEBI:83898"/>
        <dbReference type="ChEBI" id="CHEBI:456216"/>
        <dbReference type="EC" id="6.3.2.8"/>
    </reaction>
</comment>
<keyword evidence="8 14" id="KW-0067">ATP-binding</keyword>
<accession>A0A5B8NPH3</accession>
<dbReference type="PANTHER" id="PTHR43445">
    <property type="entry name" value="UDP-N-ACETYLMURAMATE--L-ALANINE LIGASE-RELATED"/>
    <property type="match status" value="1"/>
</dbReference>
<dbReference type="EC" id="6.3.2.8" evidence="3 14"/>
<dbReference type="GO" id="GO:0005737">
    <property type="term" value="C:cytoplasm"/>
    <property type="evidence" value="ECO:0007669"/>
    <property type="project" value="UniProtKB-SubCell"/>
</dbReference>
<dbReference type="GO" id="GO:0009252">
    <property type="term" value="P:peptidoglycan biosynthetic process"/>
    <property type="evidence" value="ECO:0007669"/>
    <property type="project" value="UniProtKB-UniRule"/>
</dbReference>
<evidence type="ECO:0000256" key="3">
    <source>
        <dbReference type="ARBA" id="ARBA00012211"/>
    </source>
</evidence>
<evidence type="ECO:0000313" key="19">
    <source>
        <dbReference type="EMBL" id="QDZ40924.1"/>
    </source>
</evidence>
<dbReference type="Gene3D" id="3.40.1190.10">
    <property type="entry name" value="Mur-like, catalytic domain"/>
    <property type="match status" value="1"/>
</dbReference>
<dbReference type="KEGG" id="enn:FRE64_13820"/>
<dbReference type="InterPro" id="IPR036565">
    <property type="entry name" value="Mur-like_cat_sf"/>
</dbReference>
<dbReference type="GO" id="GO:0008763">
    <property type="term" value="F:UDP-N-acetylmuramate-L-alanine ligase activity"/>
    <property type="evidence" value="ECO:0007669"/>
    <property type="project" value="UniProtKB-UniRule"/>
</dbReference>
<evidence type="ECO:0000256" key="7">
    <source>
        <dbReference type="ARBA" id="ARBA00022741"/>
    </source>
</evidence>
<dbReference type="NCBIfam" id="TIGR01082">
    <property type="entry name" value="murC"/>
    <property type="match status" value="1"/>
</dbReference>
<evidence type="ECO:0000259" key="17">
    <source>
        <dbReference type="Pfam" id="PF02875"/>
    </source>
</evidence>
<dbReference type="SUPFAM" id="SSF53623">
    <property type="entry name" value="MurD-like peptide ligases, catalytic domain"/>
    <property type="match status" value="1"/>
</dbReference>
<organism evidence="19 20">
    <name type="scientific">Euhalothece natronophila Z-M001</name>
    <dbReference type="NCBI Taxonomy" id="522448"/>
    <lineage>
        <taxon>Bacteria</taxon>
        <taxon>Bacillati</taxon>
        <taxon>Cyanobacteriota</taxon>
        <taxon>Cyanophyceae</taxon>
        <taxon>Oscillatoriophycideae</taxon>
        <taxon>Chroococcales</taxon>
        <taxon>Halothecacae</taxon>
        <taxon>Halothece cluster</taxon>
        <taxon>Euhalothece</taxon>
    </lineage>
</organism>
<keyword evidence="15" id="KW-0472">Membrane</keyword>
<dbReference type="GO" id="GO:0005524">
    <property type="term" value="F:ATP binding"/>
    <property type="evidence" value="ECO:0007669"/>
    <property type="project" value="UniProtKB-UniRule"/>
</dbReference>
<keyword evidence="20" id="KW-1185">Reference proteome</keyword>
<name>A0A5B8NPH3_9CHRO</name>
<dbReference type="UniPathway" id="UPA00219"/>
<dbReference type="Pfam" id="PF08245">
    <property type="entry name" value="Mur_ligase_M"/>
    <property type="match status" value="1"/>
</dbReference>
<dbReference type="GO" id="GO:0008360">
    <property type="term" value="P:regulation of cell shape"/>
    <property type="evidence" value="ECO:0007669"/>
    <property type="project" value="UniProtKB-KW"/>
</dbReference>
<feature type="domain" description="Mur ligase N-terminal catalytic" evidence="16">
    <location>
        <begin position="14"/>
        <end position="121"/>
    </location>
</feature>
<dbReference type="Gene3D" id="3.90.190.20">
    <property type="entry name" value="Mur ligase, C-terminal domain"/>
    <property type="match status" value="1"/>
</dbReference>
<dbReference type="SUPFAM" id="SSF53244">
    <property type="entry name" value="MurD-like peptide ligases, peptide-binding domain"/>
    <property type="match status" value="1"/>
</dbReference>
<evidence type="ECO:0000256" key="11">
    <source>
        <dbReference type="ARBA" id="ARBA00023306"/>
    </source>
</evidence>
<feature type="domain" description="Mur ligase C-terminal" evidence="17">
    <location>
        <begin position="322"/>
        <end position="454"/>
    </location>
</feature>
<feature type="transmembrane region" description="Helical" evidence="15">
    <location>
        <begin position="14"/>
        <end position="32"/>
    </location>
</feature>
<dbReference type="Gene3D" id="3.40.50.720">
    <property type="entry name" value="NAD(P)-binding Rossmann-like Domain"/>
    <property type="match status" value="1"/>
</dbReference>
<dbReference type="OrthoDB" id="9804126at2"/>
<dbReference type="PANTHER" id="PTHR43445:SF3">
    <property type="entry name" value="UDP-N-ACETYLMURAMATE--L-ALANINE LIGASE"/>
    <property type="match status" value="1"/>
</dbReference>
<sequence length="473" mass="50711">MSCSNLIDFKGKPFHFIGIGGIGMSALAYILAKQQLPVTGSDVGSSHITERLEGLGVPIFYSQEAQNLENLPSSSSPINSLPQVICSTAIRSENQEYQAAVAKGCPIFHRSDVLAGLVANYESVAVAGTHGKTTTSSLLGYVLLESGLDPTVVVGGEVEAWKGNARAGDSSYLVAEADESDGTLIKLNPSIGIVTNIELDHPDHYQSLDAVVEIFQAFAQKAGILVGCIDCKTVQTSLKPEITYSLDDSKKADYTVSDVNYHGKGTSATVWERGQPLGQINSTLLGSHNLSNILAVIAVARHLGLEFKVIANAIAQFSGAKRRFEVYGEENGILFVDDYAHHPSELRSTLAGAKLRLESPNFQRLVAIFQPHRYSRTEAFLAEFATAFEQADVVVVTDIYSAGETSNGLTGETLAQKIAQHHPEVIYHQDVGTIPKHLENLLSSGDIALFLGAGNLNQMIPQTMAKLATTKVA</sequence>
<evidence type="ECO:0000256" key="6">
    <source>
        <dbReference type="ARBA" id="ARBA00022618"/>
    </source>
</evidence>
<dbReference type="InterPro" id="IPR036615">
    <property type="entry name" value="Mur_ligase_C_dom_sf"/>
</dbReference>
<dbReference type="GO" id="GO:0051301">
    <property type="term" value="P:cell division"/>
    <property type="evidence" value="ECO:0007669"/>
    <property type="project" value="UniProtKB-KW"/>
</dbReference>
<evidence type="ECO:0000256" key="14">
    <source>
        <dbReference type="HAMAP-Rule" id="MF_00046"/>
    </source>
</evidence>
<evidence type="ECO:0000256" key="10">
    <source>
        <dbReference type="ARBA" id="ARBA00022984"/>
    </source>
</evidence>
<dbReference type="InterPro" id="IPR005758">
    <property type="entry name" value="UDP-N-AcMur_Ala_ligase_MurC"/>
</dbReference>
<keyword evidence="15" id="KW-1133">Transmembrane helix</keyword>
<keyword evidence="6 14" id="KW-0132">Cell division</keyword>
<dbReference type="InterPro" id="IPR013221">
    <property type="entry name" value="Mur_ligase_cen"/>
</dbReference>
<evidence type="ECO:0000256" key="12">
    <source>
        <dbReference type="ARBA" id="ARBA00023316"/>
    </source>
</evidence>
<dbReference type="EMBL" id="CP042326">
    <property type="protein sequence ID" value="QDZ40924.1"/>
    <property type="molecule type" value="Genomic_DNA"/>
</dbReference>
<evidence type="ECO:0000259" key="16">
    <source>
        <dbReference type="Pfam" id="PF01225"/>
    </source>
</evidence>
<feature type="binding site" evidence="14">
    <location>
        <begin position="128"/>
        <end position="134"/>
    </location>
    <ligand>
        <name>ATP</name>
        <dbReference type="ChEBI" id="CHEBI:30616"/>
    </ligand>
</feature>
<reference evidence="19" key="1">
    <citation type="submission" date="2019-08" db="EMBL/GenBank/DDBJ databases">
        <title>Carotenoids and Carotenoid Binding Proteins in the Halophilic Cyanobacterium Euhalothece sp. ZM00.</title>
        <authorList>
            <person name="Cho S.M."/>
            <person name="Song J.Y."/>
            <person name="Park Y.-I."/>
        </authorList>
    </citation>
    <scope>NUCLEOTIDE SEQUENCE [LARGE SCALE GENOMIC DNA]</scope>
    <source>
        <strain evidence="19">Z-M001</strain>
    </source>
</reference>
<evidence type="ECO:0000256" key="2">
    <source>
        <dbReference type="ARBA" id="ARBA00004752"/>
    </source>
</evidence>
<keyword evidence="4 14" id="KW-0963">Cytoplasm</keyword>
<dbReference type="SUPFAM" id="SSF51984">
    <property type="entry name" value="MurCD N-terminal domain"/>
    <property type="match status" value="1"/>
</dbReference>
<dbReference type="InterPro" id="IPR004101">
    <property type="entry name" value="Mur_ligase_C"/>
</dbReference>
<keyword evidence="15" id="KW-0812">Transmembrane</keyword>
<comment type="similarity">
    <text evidence="14">Belongs to the MurCDEF family.</text>
</comment>
<keyword evidence="11 14" id="KW-0131">Cell cycle</keyword>
<keyword evidence="7 14" id="KW-0547">Nucleotide-binding</keyword>
<comment type="pathway">
    <text evidence="2 14">Cell wall biogenesis; peptidoglycan biosynthesis.</text>
</comment>
<keyword evidence="9 14" id="KW-0133">Cell shape</keyword>
<evidence type="ECO:0000256" key="8">
    <source>
        <dbReference type="ARBA" id="ARBA00022840"/>
    </source>
</evidence>
<dbReference type="Pfam" id="PF02875">
    <property type="entry name" value="Mur_ligase_C"/>
    <property type="match status" value="1"/>
</dbReference>
<evidence type="ECO:0000256" key="13">
    <source>
        <dbReference type="ARBA" id="ARBA00047833"/>
    </source>
</evidence>
<keyword evidence="12 14" id="KW-0961">Cell wall biogenesis/degradation</keyword>
<dbReference type="Proteomes" id="UP000318453">
    <property type="component" value="Chromosome"/>
</dbReference>
<comment type="subcellular location">
    <subcellularLocation>
        <location evidence="1 14">Cytoplasm</location>
    </subcellularLocation>
</comment>
<proteinExistence type="inferred from homology"/>
<dbReference type="InterPro" id="IPR000713">
    <property type="entry name" value="Mur_ligase_N"/>
</dbReference>
<dbReference type="HAMAP" id="MF_00046">
    <property type="entry name" value="MurC"/>
    <property type="match status" value="1"/>
</dbReference>
<evidence type="ECO:0000256" key="9">
    <source>
        <dbReference type="ARBA" id="ARBA00022960"/>
    </source>
</evidence>
<evidence type="ECO:0000313" key="20">
    <source>
        <dbReference type="Proteomes" id="UP000318453"/>
    </source>
</evidence>
<dbReference type="Pfam" id="PF01225">
    <property type="entry name" value="Mur_ligase"/>
    <property type="match status" value="1"/>
</dbReference>
<keyword evidence="10 14" id="KW-0573">Peptidoglycan synthesis</keyword>
<evidence type="ECO:0000256" key="4">
    <source>
        <dbReference type="ARBA" id="ARBA00022490"/>
    </source>
</evidence>